<organism evidence="8 9">
    <name type="scientific">Callorhinchus milii</name>
    <name type="common">Ghost shark</name>
    <dbReference type="NCBI Taxonomy" id="7868"/>
    <lineage>
        <taxon>Eukaryota</taxon>
        <taxon>Metazoa</taxon>
        <taxon>Chordata</taxon>
        <taxon>Craniata</taxon>
        <taxon>Vertebrata</taxon>
        <taxon>Chondrichthyes</taxon>
        <taxon>Holocephali</taxon>
        <taxon>Chimaeriformes</taxon>
        <taxon>Callorhinchidae</taxon>
        <taxon>Callorhinchus</taxon>
    </lineage>
</organism>
<proteinExistence type="predicted"/>
<evidence type="ECO:0000313" key="8">
    <source>
        <dbReference type="Ensembl" id="ENSCMIP00000025079.1"/>
    </source>
</evidence>
<keyword evidence="1 5" id="KW-0547">Nucleotide-binding</keyword>
<feature type="compositionally biased region" description="Basic and acidic residues" evidence="6">
    <location>
        <begin position="2153"/>
        <end position="2166"/>
    </location>
</feature>
<evidence type="ECO:0000256" key="4">
    <source>
        <dbReference type="ARBA" id="ARBA00022840"/>
    </source>
</evidence>
<dbReference type="InterPro" id="IPR013986">
    <property type="entry name" value="DExx_box_DNA_helicase_dom_sf"/>
</dbReference>
<evidence type="ECO:0000256" key="3">
    <source>
        <dbReference type="ARBA" id="ARBA00022806"/>
    </source>
</evidence>
<sequence length="2689" mass="309191">MDPLQFADHLKEEGNEAFKQHHYTVAIQKYDQAIKILHHFFNHGSELAVLFCNKSNALCKLQRWQDAFHCANYAISMDPMYIKVSVLRPISRITLVTKLFRMLVIHEANLDSIGPYPLHAILRLVFYKMQELLSLSLLLSNDSLIFQNSGNVIIFLQFFCFIVGQTEDVRFLLQLGVDPQIPDKLTKLPTDYLKKCKNFKAIDVINKHSETISATASESANSRGCAAVTFEEATACFVQFCRSATKKACRNLLSQREVQMFLQQLSTFTEINPVTVCEIDSNVASTMIKQLLDNHKWHEAWLLLLGGGNGKSRGQGGLVVKCDFSDVDLSTVIVNLDKYENRKNLLQNLIDRGALPRDGSRPIRLSLEKEDFEVVHLLVANGADPHDISLTPGDSPLHAAIYIALEHKDEFGLHILKFLLKTYSSDPSAFRYLDPNCQDVEGNTVLHKIFQKPSSRYNEEIMDLLAKYDIKIKMKNKRGKEFTYGIKKQDPRLLMWNKVRSRNRKKREQTDQSQKSHSSKLAQNVQSRKQSSQQKTMACDKASNVGLEHLNCTLPSKLENEANKILTREEVLMCEIAKLIQHVNAIETPTEVSFSKPLLPHATIENGRTNKNVETVVMNSTADYFNCDTVLGAQQNEGEPDVTDLQDLDLDNMTWEIECTAGLLKKLRSRDVPQRMKERTINVIQQLGNGEWTQSLQKPLKHLKSPIKLFEAKLNKGGRMLWELAVDFSPRCSEKPEKIFETELSSHHAERTTGRVYSEIIRIWDIVLDHNKLNHALDMVHSAYNRGSSCILRKKLKVINEVPLSSSLSVQKRIPLFFVEYVDWEEMKENLLPEYFPPASAVETEYNIMKFHSFSTNMALNIITDIESKAEYPFRVGELEYAIIDLVPKPLETIILIGRSGTGKTTCCLYRLWKKFQTYWEKAQEVGGPWLVRQLGYRRKPKKEEEVDDEKDTATADDGADQSDAPMNPDGTDKLENLHQVFVTKNHVLCQEVLRNFVELTKSTKATGHFKAPDATVHRLQDIKDENFPLFITSKQLILLLDASLPDPFFPRNEDGSLKRSIVGWSVCEDTMVPDLVDEDEEDDHEDDFPDDEHKAAEGHSKEHDSRIFVTYEVFAHDLWPKMMKGKPQYNPALVWKEIRSFLKGSIEALTSPRGYLTLEQYINLGKKRAPNFQEDRSEIHRLFLMYQQIKSQRGCFDEEDLLRSLSLRLSKLDELPWSIHELYGDEIQDFTQAELALLMKCINDPNSMFLTGDTAQSIMKGVAFRFSDLRSLFYYASIKQQSNVRVPKRIYQLHQNYRSHSGILNLASGVVDLLQYYFPESFDRLPKDTGLFDGPQPSLLDSCSVSDLAILLRGNKRKSQPIEFGAHQVILVANEKAKEMIPEELNLALVLTIYEAKGLEFDDVLLYNFFTDSEADKEWRIISSFQPSPQSTDQHAQLLEQPIEDIVSQTRPLEFNAELHKLLNGELKQLYTAFTRARVNLWIFDENKGKRGPAFEYFIKRGFVKVVKPDENKELDDSMFVKTSTNEEWVERGDYFAKHQCWKVAAKCYQKGGEIEKEKLALAHDAVLNVQTKKRSQKAIQMEYLALAKTYLECNVPKLSLKCLRNAKEYKLCGDLSEKLGKMKDAATMYRKAQCYKQSAKCYEQVDEFELALKMLCCGELYNDAAQAIKRYETILCKKKYPFTKLPYTADQFWLEAAAKYLREHKPMEMMNSLSCLHPEDQLVFLKAKNCVQQAAELLKEQGREEEAAVLMREHGKLQEAARLSNKKEFQAECLVAAARVSLLRGEGKDISGSDKLEILEEAINLLGNTEHLVSGLAEALLLKAVITKNTDDILAALNQFRSENNSAGMVETLFVFLQHDRKRAMNFQPSLNCLEVLLQLVKAFDKPHNNAEKEMVKASYAFWGILHVDAQYGRIPIFEGARILQLISDPDLKEKMEKEGNFYKCEVKELRKLLQKHLLLRFCHFAEEIKKAGLSVPDVCPKFVCGLECTSSSCHDHHHFLLRHEAQKSFAAKFYLTALNGMLVEAKHFFTEKMFPDVKKIEDILTGDQYALCKPLLCAVFPKHFHQRIVSENAAACKIVLGLVNSIKYNSFKTVLRMYIASRFESSTARDRRESTDLWLEAQQVYLLTSDYPNKIEFLLEKEESAYRFERAKQSTEKHEDKKVQSKRRKDRGPEGKFGMLNTKTLPLCFFRLLVTSMNEFYKGRDPEKCIHTFFRFMNVPVMKCVEPLIPSIVNTVMMLEFQFVLCCSVLMRLVKNLTFCLPRSFIALFYYWDFMFNGKNAFSIINEYKPKDSQGAVYKMRRHLFYLVKVLCGWFENFNVLLDAFSNVENTLSGEAERTVVLCLVMLVNIELIADPQIEQMIRYNFNEAEKHLNEIVAEHKSKVPVRLIKVVEKVNAARSLKMVVDALEELLNERDGEYLHDCEWRWEHLGPGSVRGIYFQKLKADRFSNEFQTEIHEIVFEPKENKTAPEVEQHLEESDDHLQDIASTVQKKNIVKQRWRRLLHVILFCKYLLAASKQGTSVANKQSEAIPSNFREAQIDSTQCDLCGVKFSSSFKSYINIHDQDYEEATNQTELVTDNWEEMGSQAVELTESFLTHISHEDHRAKKAAYDEYLKWFIQCVEPILREGQNILQSFEETAIDYLASKEQSRVIYEKLKNNIDATSTAINAIYVHKKWAAGNAFHIK</sequence>
<keyword evidence="4 5" id="KW-0067">ATP-binding</keyword>
<dbReference type="InterPro" id="IPR014016">
    <property type="entry name" value="UvrD-like_ATP-bd"/>
</dbReference>
<evidence type="ECO:0000259" key="7">
    <source>
        <dbReference type="PROSITE" id="PS51198"/>
    </source>
</evidence>
<evidence type="ECO:0000313" key="9">
    <source>
        <dbReference type="Proteomes" id="UP000314986"/>
    </source>
</evidence>
<feature type="region of interest" description="Disordered" evidence="6">
    <location>
        <begin position="2153"/>
        <end position="2180"/>
    </location>
</feature>
<feature type="binding site" evidence="5">
    <location>
        <begin position="898"/>
        <end position="905"/>
    </location>
    <ligand>
        <name>ATP</name>
        <dbReference type="ChEBI" id="CHEBI:30616"/>
    </ligand>
</feature>
<dbReference type="SUPFAM" id="SSF48403">
    <property type="entry name" value="Ankyrin repeat"/>
    <property type="match status" value="1"/>
</dbReference>
<dbReference type="SMART" id="SM00028">
    <property type="entry name" value="TPR"/>
    <property type="match status" value="3"/>
</dbReference>
<evidence type="ECO:0000256" key="5">
    <source>
        <dbReference type="PROSITE-ProRule" id="PRU00560"/>
    </source>
</evidence>
<dbReference type="PANTHER" id="PTHR21529:SF4">
    <property type="entry name" value="TPR AND ANKYRIN REPEAT-CONTAINING PROTEIN 1"/>
    <property type="match status" value="1"/>
</dbReference>
<accession>A0A4W3I536</accession>
<keyword evidence="3 5" id="KW-0347">Helicase</keyword>
<dbReference type="Ensembl" id="ENSCMIT00000025491.1">
    <property type="protein sequence ID" value="ENSCMIP00000025079.1"/>
    <property type="gene ID" value="ENSCMIG00000011048.1"/>
</dbReference>
<dbReference type="InterPro" id="IPR039904">
    <property type="entry name" value="TRANK1"/>
</dbReference>
<evidence type="ECO:0000256" key="1">
    <source>
        <dbReference type="ARBA" id="ARBA00022741"/>
    </source>
</evidence>
<dbReference type="InterPro" id="IPR002110">
    <property type="entry name" value="Ankyrin_rpt"/>
</dbReference>
<dbReference type="InterPro" id="IPR027417">
    <property type="entry name" value="P-loop_NTPase"/>
</dbReference>
<feature type="region of interest" description="Disordered" evidence="6">
    <location>
        <begin position="498"/>
        <end position="540"/>
    </location>
</feature>
<dbReference type="GO" id="GO:0016787">
    <property type="term" value="F:hydrolase activity"/>
    <property type="evidence" value="ECO:0007669"/>
    <property type="project" value="UniProtKB-UniRule"/>
</dbReference>
<dbReference type="PANTHER" id="PTHR21529">
    <property type="entry name" value="MAMMARY TURMOR VIRUS RECEPTOR HOMOLOG 1, 2 MTVR1, 2"/>
    <property type="match status" value="1"/>
</dbReference>
<feature type="region of interest" description="Disordered" evidence="6">
    <location>
        <begin position="941"/>
        <end position="972"/>
    </location>
</feature>
<reference evidence="9" key="2">
    <citation type="journal article" date="2007" name="PLoS Biol.">
        <title>Survey sequencing and comparative analysis of the elephant shark (Callorhinchus milii) genome.</title>
        <authorList>
            <person name="Venkatesh B."/>
            <person name="Kirkness E.F."/>
            <person name="Loh Y.H."/>
            <person name="Halpern A.L."/>
            <person name="Lee A.P."/>
            <person name="Johnson J."/>
            <person name="Dandona N."/>
            <person name="Viswanathan L.D."/>
            <person name="Tay A."/>
            <person name="Venter J.C."/>
            <person name="Strausberg R.L."/>
            <person name="Brenner S."/>
        </authorList>
    </citation>
    <scope>NUCLEOTIDE SEQUENCE [LARGE SCALE GENOMIC DNA]</scope>
</reference>
<reference evidence="8" key="4">
    <citation type="submission" date="2025-08" db="UniProtKB">
        <authorList>
            <consortium name="Ensembl"/>
        </authorList>
    </citation>
    <scope>IDENTIFICATION</scope>
</reference>
<dbReference type="Gene3D" id="1.25.40.20">
    <property type="entry name" value="Ankyrin repeat-containing domain"/>
    <property type="match status" value="1"/>
</dbReference>
<dbReference type="PROSITE" id="PS51198">
    <property type="entry name" value="UVRD_HELICASE_ATP_BIND"/>
    <property type="match status" value="1"/>
</dbReference>
<dbReference type="OMA" id="SQCEVEP"/>
<dbReference type="SUPFAM" id="SSF52540">
    <property type="entry name" value="P-loop containing nucleoside triphosphate hydrolases"/>
    <property type="match status" value="1"/>
</dbReference>
<reference evidence="9" key="3">
    <citation type="journal article" date="2014" name="Nature">
        <title>Elephant shark genome provides unique insights into gnathostome evolution.</title>
        <authorList>
            <consortium name="International Elephant Shark Genome Sequencing Consortium"/>
            <person name="Venkatesh B."/>
            <person name="Lee A.P."/>
            <person name="Ravi V."/>
            <person name="Maurya A.K."/>
            <person name="Lian M.M."/>
            <person name="Swann J.B."/>
            <person name="Ohta Y."/>
            <person name="Flajnik M.F."/>
            <person name="Sutoh Y."/>
            <person name="Kasahara M."/>
            <person name="Hoon S."/>
            <person name="Gangu V."/>
            <person name="Roy S.W."/>
            <person name="Irimia M."/>
            <person name="Korzh V."/>
            <person name="Kondrychyn I."/>
            <person name="Lim Z.W."/>
            <person name="Tay B.H."/>
            <person name="Tohari S."/>
            <person name="Kong K.W."/>
            <person name="Ho S."/>
            <person name="Lorente-Galdos B."/>
            <person name="Quilez J."/>
            <person name="Marques-Bonet T."/>
            <person name="Raney B.J."/>
            <person name="Ingham P.W."/>
            <person name="Tay A."/>
            <person name="Hillier L.W."/>
            <person name="Minx P."/>
            <person name="Boehm T."/>
            <person name="Wilson R.K."/>
            <person name="Brenner S."/>
            <person name="Warren W.C."/>
        </authorList>
    </citation>
    <scope>NUCLEOTIDE SEQUENCE [LARGE SCALE GENOMIC DNA]</scope>
</reference>
<dbReference type="GO" id="GO:0004386">
    <property type="term" value="F:helicase activity"/>
    <property type="evidence" value="ECO:0007669"/>
    <property type="project" value="UniProtKB-UniRule"/>
</dbReference>
<feature type="domain" description="UvrD-like helicase ATP-binding" evidence="7">
    <location>
        <begin position="877"/>
        <end position="1301"/>
    </location>
</feature>
<reference evidence="8" key="5">
    <citation type="submission" date="2025-09" db="UniProtKB">
        <authorList>
            <consortium name="Ensembl"/>
        </authorList>
    </citation>
    <scope>IDENTIFICATION</scope>
</reference>
<dbReference type="STRING" id="7868.ENSCMIP00000025079"/>
<dbReference type="GeneTree" id="ENSGT00940000153370"/>
<keyword evidence="9" id="KW-1185">Reference proteome</keyword>
<evidence type="ECO:0000256" key="2">
    <source>
        <dbReference type="ARBA" id="ARBA00022801"/>
    </source>
</evidence>
<feature type="compositionally biased region" description="Acidic residues" evidence="6">
    <location>
        <begin position="1080"/>
        <end position="1091"/>
    </location>
</feature>
<dbReference type="Gene3D" id="1.10.10.160">
    <property type="match status" value="1"/>
</dbReference>
<dbReference type="Gene3D" id="3.40.50.300">
    <property type="entry name" value="P-loop containing nucleotide triphosphate hydrolases"/>
    <property type="match status" value="2"/>
</dbReference>
<keyword evidence="2 5" id="KW-0378">Hydrolase</keyword>
<dbReference type="InterPro" id="IPR036770">
    <property type="entry name" value="Ankyrin_rpt-contain_sf"/>
</dbReference>
<dbReference type="InterPro" id="IPR011990">
    <property type="entry name" value="TPR-like_helical_dom_sf"/>
</dbReference>
<feature type="compositionally biased region" description="Polar residues" evidence="6">
    <location>
        <begin position="511"/>
        <end position="536"/>
    </location>
</feature>
<gene>
    <name evidence="8" type="primary">LOC103185509</name>
</gene>
<dbReference type="SUPFAM" id="SSF48452">
    <property type="entry name" value="TPR-like"/>
    <property type="match status" value="1"/>
</dbReference>
<evidence type="ECO:0000256" key="6">
    <source>
        <dbReference type="SAM" id="MobiDB-lite"/>
    </source>
</evidence>
<name>A0A4W3I536_CALMI</name>
<feature type="region of interest" description="Disordered" evidence="6">
    <location>
        <begin position="1080"/>
        <end position="1102"/>
    </location>
</feature>
<dbReference type="InParanoid" id="A0A4W3I536"/>
<feature type="compositionally biased region" description="Basic and acidic residues" evidence="6">
    <location>
        <begin position="1092"/>
        <end position="1102"/>
    </location>
</feature>
<dbReference type="InterPro" id="IPR019734">
    <property type="entry name" value="TPR_rpt"/>
</dbReference>
<protein>
    <submittedName>
        <fullName evidence="8">Tetratricopeptide repeat and ankyrin repeat containing 1</fullName>
    </submittedName>
</protein>
<dbReference type="Gene3D" id="1.25.40.10">
    <property type="entry name" value="Tetratricopeptide repeat domain"/>
    <property type="match status" value="1"/>
</dbReference>
<dbReference type="GO" id="GO:0005524">
    <property type="term" value="F:ATP binding"/>
    <property type="evidence" value="ECO:0007669"/>
    <property type="project" value="UniProtKB-UniRule"/>
</dbReference>
<reference evidence="9" key="1">
    <citation type="journal article" date="2006" name="Science">
        <title>Ancient noncoding elements conserved in the human genome.</title>
        <authorList>
            <person name="Venkatesh B."/>
            <person name="Kirkness E.F."/>
            <person name="Loh Y.H."/>
            <person name="Halpern A.L."/>
            <person name="Lee A.P."/>
            <person name="Johnson J."/>
            <person name="Dandona N."/>
            <person name="Viswanathan L.D."/>
            <person name="Tay A."/>
            <person name="Venter J.C."/>
            <person name="Strausberg R.L."/>
            <person name="Brenner S."/>
        </authorList>
    </citation>
    <scope>NUCLEOTIDE SEQUENCE [LARGE SCALE GENOMIC DNA]</scope>
</reference>
<dbReference type="SMART" id="SM00248">
    <property type="entry name" value="ANK"/>
    <property type="match status" value="3"/>
</dbReference>
<dbReference type="Proteomes" id="UP000314986">
    <property type="component" value="Unassembled WGS sequence"/>
</dbReference>